<accession>A0A4R2TLZ4</accession>
<name>A0A4R2TLZ4_9FIRM</name>
<dbReference type="OrthoDB" id="9776217at2"/>
<protein>
    <submittedName>
        <fullName evidence="2">DNA replication protein DnaC</fullName>
    </submittedName>
</protein>
<dbReference type="InterPro" id="IPR013317">
    <property type="entry name" value="DnaA_dom"/>
</dbReference>
<dbReference type="Proteomes" id="UP000295504">
    <property type="component" value="Unassembled WGS sequence"/>
</dbReference>
<dbReference type="PANTHER" id="PTHR30050">
    <property type="entry name" value="CHROMOSOMAL REPLICATION INITIATOR PROTEIN DNAA"/>
    <property type="match status" value="1"/>
</dbReference>
<sequence>MFEQHVKDIINNYERKRMANGRKKEIRIKEVYEKVPKIEEIDKEIRFTGISLSRSILMGQGNPDEIIENMKNKIEKLKQEKAILLTENNIPLNYLEDEYDCTQCHDKGYLSNGSKCSCFKQQLINYAFSMSNLSNILEKENFHTFDINVFSDEPYEEGLISPRENMLDILNVSEGFVFNFDNANEENLLFYGSTGLGKTFLINCISKALLNKGKMVIYQTAFKLIEILESIRFGEKSNNNDKYNLIFDADLLVIDDLGTEMTNSFTNSELFNIINSRLLANKKTIISTNLSPKEIIERYDDRIFSRVFSKFTILHFYGHDLRWEVK</sequence>
<dbReference type="InterPro" id="IPR027417">
    <property type="entry name" value="P-loop_NTPase"/>
</dbReference>
<dbReference type="GO" id="GO:0006260">
    <property type="term" value="P:DNA replication"/>
    <property type="evidence" value="ECO:0007669"/>
    <property type="project" value="TreeGrafter"/>
</dbReference>
<dbReference type="RefSeq" id="WP_132848507.1">
    <property type="nucleotide sequence ID" value="NZ_CP058648.1"/>
</dbReference>
<gene>
    <name evidence="2" type="ORF">EDD79_101740</name>
</gene>
<dbReference type="Pfam" id="PF00308">
    <property type="entry name" value="Bac_DnaA"/>
    <property type="match status" value="1"/>
</dbReference>
<dbReference type="NCBIfam" id="NF005304">
    <property type="entry name" value="PRK06835.1"/>
    <property type="match status" value="1"/>
</dbReference>
<organism evidence="2 3">
    <name type="scientific">Serpentinicella alkaliphila</name>
    <dbReference type="NCBI Taxonomy" id="1734049"/>
    <lineage>
        <taxon>Bacteria</taxon>
        <taxon>Bacillati</taxon>
        <taxon>Bacillota</taxon>
        <taxon>Clostridia</taxon>
        <taxon>Peptostreptococcales</taxon>
        <taxon>Natronincolaceae</taxon>
        <taxon>Serpentinicella</taxon>
    </lineage>
</organism>
<feature type="domain" description="Chromosomal replication initiator protein DnaA ATPAse" evidence="1">
    <location>
        <begin position="186"/>
        <end position="307"/>
    </location>
</feature>
<dbReference type="AlphaFoldDB" id="A0A4R2TLZ4"/>
<dbReference type="SUPFAM" id="SSF52540">
    <property type="entry name" value="P-loop containing nucleoside triphosphate hydrolases"/>
    <property type="match status" value="1"/>
</dbReference>
<dbReference type="CDD" id="cd00009">
    <property type="entry name" value="AAA"/>
    <property type="match status" value="1"/>
</dbReference>
<evidence type="ECO:0000313" key="2">
    <source>
        <dbReference type="EMBL" id="TCQ02265.1"/>
    </source>
</evidence>
<dbReference type="Gene3D" id="3.40.50.300">
    <property type="entry name" value="P-loop containing nucleotide triphosphate hydrolases"/>
    <property type="match status" value="1"/>
</dbReference>
<keyword evidence="3" id="KW-1185">Reference proteome</keyword>
<evidence type="ECO:0000259" key="1">
    <source>
        <dbReference type="Pfam" id="PF00308"/>
    </source>
</evidence>
<dbReference type="PANTHER" id="PTHR30050:SF4">
    <property type="entry name" value="ATP-BINDING PROTEIN RV3427C IN INSERTION SEQUENCE-RELATED"/>
    <property type="match status" value="1"/>
</dbReference>
<dbReference type="EMBL" id="SLYC01000017">
    <property type="protein sequence ID" value="TCQ02265.1"/>
    <property type="molecule type" value="Genomic_DNA"/>
</dbReference>
<evidence type="ECO:0000313" key="3">
    <source>
        <dbReference type="Proteomes" id="UP000295504"/>
    </source>
</evidence>
<reference evidence="2 3" key="1">
    <citation type="submission" date="2019-03" db="EMBL/GenBank/DDBJ databases">
        <title>Genomic Encyclopedia of Type Strains, Phase IV (KMG-IV): sequencing the most valuable type-strain genomes for metagenomic binning, comparative biology and taxonomic classification.</title>
        <authorList>
            <person name="Goeker M."/>
        </authorList>
    </citation>
    <scope>NUCLEOTIDE SEQUENCE [LARGE SCALE GENOMIC DNA]</scope>
    <source>
        <strain evidence="2 3">DSM 100013</strain>
    </source>
</reference>
<proteinExistence type="predicted"/>
<comment type="caution">
    <text evidence="2">The sequence shown here is derived from an EMBL/GenBank/DDBJ whole genome shotgun (WGS) entry which is preliminary data.</text>
</comment>